<evidence type="ECO:0000313" key="2">
    <source>
        <dbReference type="Proteomes" id="UP000591071"/>
    </source>
</evidence>
<proteinExistence type="predicted"/>
<evidence type="ECO:0000313" key="1">
    <source>
        <dbReference type="EMBL" id="NME27865.1"/>
    </source>
</evidence>
<dbReference type="RefSeq" id="WP_170087344.1">
    <property type="nucleotide sequence ID" value="NZ_JABAFG010000005.1"/>
</dbReference>
<dbReference type="EMBL" id="JABAFG010000005">
    <property type="protein sequence ID" value="NME27865.1"/>
    <property type="molecule type" value="Genomic_DNA"/>
</dbReference>
<comment type="caution">
    <text evidence="1">The sequence shown here is derived from an EMBL/GenBank/DDBJ whole genome shotgun (WGS) entry which is preliminary data.</text>
</comment>
<name>A0A848BRH9_9FIRM</name>
<dbReference type="InterPro" id="IPR007922">
    <property type="entry name" value="DciA-like"/>
</dbReference>
<gene>
    <name evidence="1" type="ORF">HF872_04400</name>
</gene>
<sequence length="292" mass="34576">MVKRTHEMGKAGLSIPAVLKENKLLTPFRFFQAKRDWPQIIGKQIAKYSYIKDVDKNCVIIGALNPVWMNQLFMYSQEIQKKLNDYIGEDFVQSVRFVRSGKKPAPVVYETLEGEEESDYPRGRIRDVVLSDDYVQMVRQETCHLPERIRGKMAALRFAQEKRRLSMEAEGFRHCPRCGRWLAKGETICLLCRLEDRQHKKKLVHDLLIQMPWLSLDQFVHEIGAVRSDRLYVELYNEVRRDCIYKLIERIHYDSDTPEDDLFLALFITRKTPVELTDDYVRNLANRYRKKE</sequence>
<organism evidence="1 2">
    <name type="scientific">Megasphaera hexanoica</name>
    <dbReference type="NCBI Taxonomy" id="1675036"/>
    <lineage>
        <taxon>Bacteria</taxon>
        <taxon>Bacillati</taxon>
        <taxon>Bacillota</taxon>
        <taxon>Negativicutes</taxon>
        <taxon>Veillonellales</taxon>
        <taxon>Veillonellaceae</taxon>
        <taxon>Megasphaera</taxon>
    </lineage>
</organism>
<dbReference type="PANTHER" id="PTHR36456">
    <property type="entry name" value="UPF0232 PROTEIN SCO3875"/>
    <property type="match status" value="1"/>
</dbReference>
<dbReference type="PANTHER" id="PTHR36456:SF1">
    <property type="entry name" value="UPF0232 PROTEIN SCO3875"/>
    <property type="match status" value="1"/>
</dbReference>
<dbReference type="AlphaFoldDB" id="A0A848BRH9"/>
<accession>A0A848BRH9</accession>
<dbReference type="Pfam" id="PF05258">
    <property type="entry name" value="DciA"/>
    <property type="match status" value="1"/>
</dbReference>
<protein>
    <submittedName>
        <fullName evidence="1">DUF721 domain-containing protein</fullName>
    </submittedName>
</protein>
<reference evidence="1 2" key="1">
    <citation type="submission" date="2020-04" db="EMBL/GenBank/DDBJ databases">
        <authorList>
            <person name="Hitch T.C.A."/>
            <person name="Wylensek D."/>
            <person name="Clavel T."/>
        </authorList>
    </citation>
    <scope>NUCLEOTIDE SEQUENCE [LARGE SCALE GENOMIC DNA]</scope>
    <source>
        <strain evidence="1 2">Oil-RF-744-FAT-WT-6-1</strain>
    </source>
</reference>
<dbReference type="Proteomes" id="UP000591071">
    <property type="component" value="Unassembled WGS sequence"/>
</dbReference>